<evidence type="ECO:0000313" key="2">
    <source>
        <dbReference type="Proteomes" id="UP000030686"/>
    </source>
</evidence>
<keyword evidence="2" id="KW-1185">Reference proteome</keyword>
<accession>W6QF71</accession>
<proteinExistence type="predicted"/>
<dbReference type="AlphaFoldDB" id="W6QF71"/>
<reference evidence="1" key="1">
    <citation type="journal article" date="2014" name="Nat. Commun.">
        <title>Multiple recent horizontal transfers of a large genomic region in cheese making fungi.</title>
        <authorList>
            <person name="Cheeseman K."/>
            <person name="Ropars J."/>
            <person name="Renault P."/>
            <person name="Dupont J."/>
            <person name="Gouzy J."/>
            <person name="Branca A."/>
            <person name="Abraham A.L."/>
            <person name="Ceppi M."/>
            <person name="Conseiller E."/>
            <person name="Debuchy R."/>
            <person name="Malagnac F."/>
            <person name="Goarin A."/>
            <person name="Silar P."/>
            <person name="Lacoste S."/>
            <person name="Sallet E."/>
            <person name="Bensimon A."/>
            <person name="Giraud T."/>
            <person name="Brygoo Y."/>
        </authorList>
    </citation>
    <scope>NUCLEOTIDE SEQUENCE [LARGE SCALE GENOMIC DNA]</scope>
    <source>
        <strain evidence="1">FM164</strain>
    </source>
</reference>
<dbReference type="Proteomes" id="UP000030686">
    <property type="component" value="Unassembled WGS sequence"/>
</dbReference>
<organism evidence="1 2">
    <name type="scientific">Penicillium roqueforti (strain FM164)</name>
    <dbReference type="NCBI Taxonomy" id="1365484"/>
    <lineage>
        <taxon>Eukaryota</taxon>
        <taxon>Fungi</taxon>
        <taxon>Dikarya</taxon>
        <taxon>Ascomycota</taxon>
        <taxon>Pezizomycotina</taxon>
        <taxon>Eurotiomycetes</taxon>
        <taxon>Eurotiomycetidae</taxon>
        <taxon>Eurotiales</taxon>
        <taxon>Aspergillaceae</taxon>
        <taxon>Penicillium</taxon>
    </lineage>
</organism>
<sequence>MIFVWFQTFPFLVVIFNIAPEWLCNRLLDSLRKWDDGLAAMHSLLHQQRTDIIDVTIVAIWLLPRQ</sequence>
<evidence type="ECO:0000313" key="1">
    <source>
        <dbReference type="EMBL" id="CDM35140.1"/>
    </source>
</evidence>
<dbReference type="EMBL" id="HG792018">
    <property type="protein sequence ID" value="CDM35140.1"/>
    <property type="molecule type" value="Genomic_DNA"/>
</dbReference>
<protein>
    <submittedName>
        <fullName evidence="1">Genomic scaffold, ProqFM164S04</fullName>
    </submittedName>
</protein>
<gene>
    <name evidence="1" type="ORF">PROQFM164_S04g000021</name>
</gene>
<name>W6QF71_PENRF</name>